<evidence type="ECO:0000313" key="1">
    <source>
        <dbReference type="EMBL" id="MBV7275274.1"/>
    </source>
</evidence>
<gene>
    <name evidence="1" type="ORF">I6U48_20450</name>
</gene>
<dbReference type="EMBL" id="JAEEGC010000118">
    <property type="protein sequence ID" value="MBV7275274.1"/>
    <property type="molecule type" value="Genomic_DNA"/>
</dbReference>
<accession>A0A949TLW1</accession>
<comment type="caution">
    <text evidence="1">The sequence shown here is derived from an EMBL/GenBank/DDBJ whole genome shotgun (WGS) entry which is preliminary data.</text>
</comment>
<evidence type="ECO:0008006" key="3">
    <source>
        <dbReference type="Google" id="ProtNLM"/>
    </source>
</evidence>
<sequence length="74" mass="8208">MTEGEEGPIALILCAEKNSEEVELLELGSSGIHVAEYMTQLPPKEVLQGELHDAADNKTAYREGTLLYSSFQRR</sequence>
<evidence type="ECO:0000313" key="2">
    <source>
        <dbReference type="Proteomes" id="UP000694308"/>
    </source>
</evidence>
<dbReference type="AlphaFoldDB" id="A0A949TLW1"/>
<dbReference type="Proteomes" id="UP000694308">
    <property type="component" value="Unassembled WGS sequence"/>
</dbReference>
<reference evidence="1" key="1">
    <citation type="submission" date="2020-12" db="EMBL/GenBank/DDBJ databases">
        <title>Clostridium thailandense sp. nov., a novel acetogenic bacterium isolated from peat land soil in Thailand.</title>
        <authorList>
            <person name="Chaikitkaew S."/>
            <person name="Birkeland N.K."/>
        </authorList>
    </citation>
    <scope>NUCLEOTIDE SEQUENCE</scope>
    <source>
        <strain evidence="1">PL3</strain>
    </source>
</reference>
<name>A0A949TLW1_9CLOT</name>
<protein>
    <recommendedName>
        <fullName evidence="3">DUF1016 family protein</fullName>
    </recommendedName>
</protein>
<proteinExistence type="predicted"/>
<keyword evidence="2" id="KW-1185">Reference proteome</keyword>
<organism evidence="1 2">
    <name type="scientific">Clostridium thailandense</name>
    <dbReference type="NCBI Taxonomy" id="2794346"/>
    <lineage>
        <taxon>Bacteria</taxon>
        <taxon>Bacillati</taxon>
        <taxon>Bacillota</taxon>
        <taxon>Clostridia</taxon>
        <taxon>Eubacteriales</taxon>
        <taxon>Clostridiaceae</taxon>
        <taxon>Clostridium</taxon>
    </lineage>
</organism>